<sequence>MPKPAYTVAADALRSPLCHLQPTAAGRGDAGLLAAELPHLGYLVLRGRADDVAFMSAVAGVIGAPLPTQPRAALRCAAGVVLWQSPDEWWLLCARSQRERLVAALEDALRGCFAQVADNSGGFTALRISGAQHLRLLSHLSPYDFEGLAVGQCVSTVMSKAGFTLLRSDAQGVTLVFRRSFADYIWRLVERTARPYGLQLTDTRACTDALLTPLLGGTEAPRRQLQPA</sequence>
<dbReference type="Proteomes" id="UP000574067">
    <property type="component" value="Unassembled WGS sequence"/>
</dbReference>
<dbReference type="RefSeq" id="WP_169164051.1">
    <property type="nucleotide sequence ID" value="NZ_JABBFW010000065.1"/>
</dbReference>
<reference evidence="1 2" key="1">
    <citation type="submission" date="2020-04" db="EMBL/GenBank/DDBJ databases">
        <title>Azohydromonas sp. isolated from soil.</title>
        <authorList>
            <person name="Dahal R.H."/>
        </authorList>
    </citation>
    <scope>NUCLEOTIDE SEQUENCE [LARGE SCALE GENOMIC DNA]</scope>
    <source>
        <strain evidence="1 2">G-1-1-14</strain>
    </source>
</reference>
<dbReference type="SUPFAM" id="SSF103025">
    <property type="entry name" value="Folate-binding domain"/>
    <property type="match status" value="1"/>
</dbReference>
<organism evidence="1 2">
    <name type="scientific">Azohydromonas caseinilytica</name>
    <dbReference type="NCBI Taxonomy" id="2728836"/>
    <lineage>
        <taxon>Bacteria</taxon>
        <taxon>Pseudomonadati</taxon>
        <taxon>Pseudomonadota</taxon>
        <taxon>Betaproteobacteria</taxon>
        <taxon>Burkholderiales</taxon>
        <taxon>Sphaerotilaceae</taxon>
        <taxon>Azohydromonas</taxon>
    </lineage>
</organism>
<proteinExistence type="predicted"/>
<evidence type="ECO:0000313" key="1">
    <source>
        <dbReference type="EMBL" id="NML19164.1"/>
    </source>
</evidence>
<comment type="caution">
    <text evidence="1">The sequence shown here is derived from an EMBL/GenBank/DDBJ whole genome shotgun (WGS) entry which is preliminary data.</text>
</comment>
<dbReference type="Pfam" id="PF04268">
    <property type="entry name" value="SoxG"/>
    <property type="match status" value="1"/>
</dbReference>
<dbReference type="AlphaFoldDB" id="A0A848FIQ9"/>
<dbReference type="EMBL" id="JABBFW010000065">
    <property type="protein sequence ID" value="NML19164.1"/>
    <property type="molecule type" value="Genomic_DNA"/>
</dbReference>
<gene>
    <name evidence="1" type="ORF">HHL10_29780</name>
</gene>
<dbReference type="Gene3D" id="3.30.1360.120">
    <property type="entry name" value="Probable tRNA modification gtpase trme, domain 1"/>
    <property type="match status" value="1"/>
</dbReference>
<dbReference type="InterPro" id="IPR007375">
    <property type="entry name" value="SoxG"/>
</dbReference>
<accession>A0A848FIQ9</accession>
<name>A0A848FIQ9_9BURK</name>
<protein>
    <submittedName>
        <fullName evidence="1">Sarcosine oxidase subunit gamma</fullName>
    </submittedName>
</protein>
<dbReference type="InterPro" id="IPR027266">
    <property type="entry name" value="TrmE/GcvT-like"/>
</dbReference>
<keyword evidence="2" id="KW-1185">Reference proteome</keyword>
<evidence type="ECO:0000313" key="2">
    <source>
        <dbReference type="Proteomes" id="UP000574067"/>
    </source>
</evidence>
<dbReference type="Gene3D" id="3.30.70.1520">
    <property type="entry name" value="Heterotetrameric sarcosine oxidase"/>
    <property type="match status" value="1"/>
</dbReference>